<dbReference type="Proteomes" id="UP001333996">
    <property type="component" value="Unassembled WGS sequence"/>
</dbReference>
<sequence>MAGDAFPHLVGLMHHQRFRHVVAEVLGPLHVPVAAAFHPLTGQAQRLPPRFRVRFPAHVAGPVRVDCGASVALQGTLDRPHRRVQVLHTLQVLQTVDVQRQADDHRLGVLAALPAVAFVLTPEPATGHNIGSGRRIKQARAHGRSHLLLDSQRAEICPGMRRIGNHIKATCRH</sequence>
<organism evidence="1 2">
    <name type="scientific">Streptomyces chiangmaiensis</name>
    <dbReference type="NCBI Taxonomy" id="766497"/>
    <lineage>
        <taxon>Bacteria</taxon>
        <taxon>Bacillati</taxon>
        <taxon>Actinomycetota</taxon>
        <taxon>Actinomycetes</taxon>
        <taxon>Kitasatosporales</taxon>
        <taxon>Streptomycetaceae</taxon>
        <taxon>Streptomyces</taxon>
    </lineage>
</organism>
<dbReference type="EMBL" id="JAYWVC010000537">
    <property type="protein sequence ID" value="MED7828860.1"/>
    <property type="molecule type" value="Genomic_DNA"/>
</dbReference>
<proteinExistence type="predicted"/>
<reference evidence="1" key="1">
    <citation type="submission" date="2024-01" db="EMBL/GenBank/DDBJ databases">
        <title>First draft genome sequence data of TA4-1, the type strain of Gram-positive actinobacterium Streptomyces chiangmaiensis.</title>
        <authorList>
            <person name="Yasawong M."/>
            <person name="Nantapong N."/>
        </authorList>
    </citation>
    <scope>NUCLEOTIDE SEQUENCE</scope>
    <source>
        <strain evidence="1">TA4-1</strain>
    </source>
</reference>
<protein>
    <submittedName>
        <fullName evidence="1">Uncharacterized protein</fullName>
    </submittedName>
</protein>
<name>A0ABU7FXJ8_9ACTN</name>
<comment type="caution">
    <text evidence="1">The sequence shown here is derived from an EMBL/GenBank/DDBJ whole genome shotgun (WGS) entry which is preliminary data.</text>
</comment>
<evidence type="ECO:0000313" key="2">
    <source>
        <dbReference type="Proteomes" id="UP001333996"/>
    </source>
</evidence>
<keyword evidence="2" id="KW-1185">Reference proteome</keyword>
<dbReference type="RefSeq" id="WP_329513166.1">
    <property type="nucleotide sequence ID" value="NZ_JAYWVC010000537.1"/>
</dbReference>
<accession>A0ABU7FXJ8</accession>
<evidence type="ECO:0000313" key="1">
    <source>
        <dbReference type="EMBL" id="MED7828860.1"/>
    </source>
</evidence>
<gene>
    <name evidence="1" type="ORF">VXC91_45335</name>
</gene>